<proteinExistence type="inferred from homology"/>
<dbReference type="InterPro" id="IPR008145">
    <property type="entry name" value="GK/Ca_channel_bsu"/>
</dbReference>
<dbReference type="Pfam" id="PF00625">
    <property type="entry name" value="Guanylate_kin"/>
    <property type="match status" value="1"/>
</dbReference>
<dbReference type="GO" id="GO:0004385">
    <property type="term" value="F:GMP kinase activity"/>
    <property type="evidence" value="ECO:0007669"/>
    <property type="project" value="TreeGrafter"/>
</dbReference>
<sequence>MSKGICVVIIGVVGSGKTTVIRRLSEVLPDAVMMRTFTTRALRPGEAENGDRYSLSREEFERRVADGEMIEWDEHFGFLYGSSSKLLDELLERHQVVLANVNYVGARAFQNKVPNVLTVFLSVPLDQNIDRIRQRGKMTERELALRLDAVKDEIASAGEFDFIVDNPDGGLDRAVERIREIILERLKSFNDDRSHVR</sequence>
<dbReference type="InterPro" id="IPR027417">
    <property type="entry name" value="P-loop_NTPase"/>
</dbReference>
<evidence type="ECO:0000313" key="5">
    <source>
        <dbReference type="EMBL" id="PIY63129.1"/>
    </source>
</evidence>
<comment type="similarity">
    <text evidence="1">Belongs to the guanylate kinase family.</text>
</comment>
<dbReference type="PANTHER" id="PTHR23117:SF13">
    <property type="entry name" value="GUANYLATE KINASE"/>
    <property type="match status" value="1"/>
</dbReference>
<dbReference type="PANTHER" id="PTHR23117">
    <property type="entry name" value="GUANYLATE KINASE-RELATED"/>
    <property type="match status" value="1"/>
</dbReference>
<dbReference type="Gene3D" id="3.40.50.300">
    <property type="entry name" value="P-loop containing nucleotide triphosphate hydrolases"/>
    <property type="match status" value="1"/>
</dbReference>
<dbReference type="EMBL" id="PFLC01000015">
    <property type="protein sequence ID" value="PIY63129.1"/>
    <property type="molecule type" value="Genomic_DNA"/>
</dbReference>
<dbReference type="InterPro" id="IPR008144">
    <property type="entry name" value="Guanylate_kin-like_dom"/>
</dbReference>
<dbReference type="SUPFAM" id="SSF52540">
    <property type="entry name" value="P-loop containing nucleoside triphosphate hydrolases"/>
    <property type="match status" value="1"/>
</dbReference>
<dbReference type="Proteomes" id="UP000230973">
    <property type="component" value="Unassembled WGS sequence"/>
</dbReference>
<evidence type="ECO:0000259" key="4">
    <source>
        <dbReference type="PROSITE" id="PS50052"/>
    </source>
</evidence>
<evidence type="ECO:0000256" key="1">
    <source>
        <dbReference type="ARBA" id="ARBA00005790"/>
    </source>
</evidence>
<feature type="domain" description="Guanylate kinase-like" evidence="4">
    <location>
        <begin position="4"/>
        <end position="183"/>
    </location>
</feature>
<gene>
    <name evidence="5" type="ORF">COY93_01210</name>
</gene>
<organism evidence="5 6">
    <name type="scientific">Candidatus Uhrbacteria bacterium CG_4_10_14_0_8_um_filter_58_22</name>
    <dbReference type="NCBI Taxonomy" id="1975029"/>
    <lineage>
        <taxon>Bacteria</taxon>
        <taxon>Candidatus Uhriibacteriota</taxon>
    </lineage>
</organism>
<name>A0A2M7QAH2_9BACT</name>
<evidence type="ECO:0000256" key="2">
    <source>
        <dbReference type="ARBA" id="ARBA00022679"/>
    </source>
</evidence>
<accession>A0A2M7QAH2</accession>
<dbReference type="AlphaFoldDB" id="A0A2M7QAH2"/>
<dbReference type="PROSITE" id="PS50052">
    <property type="entry name" value="GUANYLATE_KINASE_2"/>
    <property type="match status" value="1"/>
</dbReference>
<dbReference type="SMART" id="SM00072">
    <property type="entry name" value="GuKc"/>
    <property type="match status" value="1"/>
</dbReference>
<evidence type="ECO:0000313" key="6">
    <source>
        <dbReference type="Proteomes" id="UP000230973"/>
    </source>
</evidence>
<dbReference type="GO" id="GO:0005829">
    <property type="term" value="C:cytosol"/>
    <property type="evidence" value="ECO:0007669"/>
    <property type="project" value="TreeGrafter"/>
</dbReference>
<protein>
    <submittedName>
        <fullName evidence="5">Guanylate kinase</fullName>
    </submittedName>
</protein>
<keyword evidence="2" id="KW-0808">Transferase</keyword>
<evidence type="ECO:0000256" key="3">
    <source>
        <dbReference type="ARBA" id="ARBA00022777"/>
    </source>
</evidence>
<reference evidence="6" key="1">
    <citation type="submission" date="2017-09" db="EMBL/GenBank/DDBJ databases">
        <title>Depth-based differentiation of microbial function through sediment-hosted aquifers and enrichment of novel symbionts in the deep terrestrial subsurface.</title>
        <authorList>
            <person name="Probst A.J."/>
            <person name="Ladd B."/>
            <person name="Jarett J.K."/>
            <person name="Geller-Mcgrath D.E."/>
            <person name="Sieber C.M.K."/>
            <person name="Emerson J.B."/>
            <person name="Anantharaman K."/>
            <person name="Thomas B.C."/>
            <person name="Malmstrom R."/>
            <person name="Stieglmeier M."/>
            <person name="Klingl A."/>
            <person name="Woyke T."/>
            <person name="Ryan C.M."/>
            <person name="Banfield J.F."/>
        </authorList>
    </citation>
    <scope>NUCLEOTIDE SEQUENCE [LARGE SCALE GENOMIC DNA]</scope>
</reference>
<comment type="caution">
    <text evidence="5">The sequence shown here is derived from an EMBL/GenBank/DDBJ whole genome shotgun (WGS) entry which is preliminary data.</text>
</comment>
<keyword evidence="3 5" id="KW-0418">Kinase</keyword>